<proteinExistence type="predicted"/>
<accession>A0A1X4XYA0</accession>
<dbReference type="OrthoDB" id="9800545at2"/>
<feature type="chain" id="PRO_5012778501" evidence="1">
    <location>
        <begin position="21"/>
        <end position="253"/>
    </location>
</feature>
<dbReference type="PANTHER" id="PTHR35272:SF3">
    <property type="entry name" value="THIOL:DISULFIDE INTERCHANGE PROTEIN DSBC"/>
    <property type="match status" value="1"/>
</dbReference>
<keyword evidence="4" id="KW-1185">Reference proteome</keyword>
<dbReference type="PANTHER" id="PTHR35272">
    <property type="entry name" value="THIOL:DISULFIDE INTERCHANGE PROTEIN DSBC-RELATED"/>
    <property type="match status" value="1"/>
</dbReference>
<dbReference type="InterPro" id="IPR036249">
    <property type="entry name" value="Thioredoxin-like_sf"/>
</dbReference>
<dbReference type="STRING" id="1562698.DESAMIL20_693"/>
<dbReference type="AlphaFoldDB" id="A0A1X4XYA0"/>
<dbReference type="Gene3D" id="3.40.30.10">
    <property type="entry name" value="Glutaredoxin"/>
    <property type="match status" value="1"/>
</dbReference>
<gene>
    <name evidence="3" type="ORF">DESAMIL20_693</name>
</gene>
<protein>
    <submittedName>
        <fullName evidence="3">Thiol:disulfide interchange protein DsbC</fullName>
    </submittedName>
</protein>
<dbReference type="SUPFAM" id="SSF52833">
    <property type="entry name" value="Thioredoxin-like"/>
    <property type="match status" value="1"/>
</dbReference>
<feature type="domain" description="Thioredoxin-like fold" evidence="2">
    <location>
        <begin position="134"/>
        <end position="244"/>
    </location>
</feature>
<comment type="caution">
    <text evidence="3">The sequence shown here is derived from an EMBL/GenBank/DDBJ whole genome shotgun (WGS) entry which is preliminary data.</text>
</comment>
<dbReference type="RefSeq" id="WP_086033423.1">
    <property type="nucleotide sequence ID" value="NZ_MDSU01000016.1"/>
</dbReference>
<dbReference type="EMBL" id="MDSU01000016">
    <property type="protein sequence ID" value="OSS42509.1"/>
    <property type="molecule type" value="Genomic_DNA"/>
</dbReference>
<evidence type="ECO:0000313" key="3">
    <source>
        <dbReference type="EMBL" id="OSS42509.1"/>
    </source>
</evidence>
<name>A0A1X4XYA0_9BACT</name>
<dbReference type="InterPro" id="IPR012336">
    <property type="entry name" value="Thioredoxin-like_fold"/>
</dbReference>
<sequence>MKKIIISLGLGLLLVSNAFAENITMQEIAKNVPFQTQGVKIIKETPIGNGIYEVIVSLPKNQQGQGMPYAIVYASKDFVIVGNLFKNKQNQTMTVMNSLLQPVIEKRIKNSGEYAKTHTSELDALSVAMYKPAKANGKTLFVFTDPACPACEQAKKDLISLANKTGYTIKILPMAEHPESIHLWNGFICGHHTFKDYVDGNYKSEKECKSTMTYVGNASQLAQKMGIFATPTFITSDGKVIVGDNQKELNTLK</sequence>
<dbReference type="Proteomes" id="UP000194141">
    <property type="component" value="Unassembled WGS sequence"/>
</dbReference>
<evidence type="ECO:0000313" key="4">
    <source>
        <dbReference type="Proteomes" id="UP000194141"/>
    </source>
</evidence>
<dbReference type="InterPro" id="IPR051470">
    <property type="entry name" value="Thiol:disulfide_interchange"/>
</dbReference>
<keyword evidence="1" id="KW-0732">Signal</keyword>
<reference evidence="3 4" key="1">
    <citation type="journal article" date="2017" name="Front. Microbiol.">
        <title>Genome Sequence of Desulfurella amilsii Strain TR1 and Comparative Genomics of Desulfurellaceae Family.</title>
        <authorList>
            <person name="Florentino A.P."/>
            <person name="Stams A.J."/>
            <person name="Sanchez-Andrea I."/>
        </authorList>
    </citation>
    <scope>NUCLEOTIDE SEQUENCE [LARGE SCALE GENOMIC DNA]</scope>
    <source>
        <strain evidence="3 4">TR1</strain>
    </source>
</reference>
<evidence type="ECO:0000259" key="2">
    <source>
        <dbReference type="Pfam" id="PF13098"/>
    </source>
</evidence>
<evidence type="ECO:0000256" key="1">
    <source>
        <dbReference type="SAM" id="SignalP"/>
    </source>
</evidence>
<dbReference type="Pfam" id="PF13098">
    <property type="entry name" value="Thioredoxin_2"/>
    <property type="match status" value="1"/>
</dbReference>
<feature type="signal peptide" evidence="1">
    <location>
        <begin position="1"/>
        <end position="20"/>
    </location>
</feature>
<organism evidence="3 4">
    <name type="scientific">Desulfurella amilsii</name>
    <dbReference type="NCBI Taxonomy" id="1562698"/>
    <lineage>
        <taxon>Bacteria</taxon>
        <taxon>Pseudomonadati</taxon>
        <taxon>Campylobacterota</taxon>
        <taxon>Desulfurellia</taxon>
        <taxon>Desulfurellales</taxon>
        <taxon>Desulfurellaceae</taxon>
        <taxon>Desulfurella</taxon>
    </lineage>
</organism>